<dbReference type="GO" id="GO:0015740">
    <property type="term" value="P:C4-dicarboxylate transport"/>
    <property type="evidence" value="ECO:0007669"/>
    <property type="project" value="TreeGrafter"/>
</dbReference>
<dbReference type="GO" id="GO:0005886">
    <property type="term" value="C:plasma membrane"/>
    <property type="evidence" value="ECO:0007669"/>
    <property type="project" value="UniProtKB-SubCell"/>
</dbReference>
<feature type="transmembrane region" description="Helical" evidence="9">
    <location>
        <begin position="75"/>
        <end position="93"/>
    </location>
</feature>
<accession>A0A9D5JS79</accession>
<evidence type="ECO:0000313" key="12">
    <source>
        <dbReference type="Proteomes" id="UP000649604"/>
    </source>
</evidence>
<name>A0A9D5JS79_9BACT</name>
<feature type="domain" description="Tripartite ATP-independent periplasmic transporters DctQ component" evidence="10">
    <location>
        <begin position="53"/>
        <end position="181"/>
    </location>
</feature>
<comment type="caution">
    <text evidence="11">The sequence shown here is derived from an EMBL/GenBank/DDBJ whole genome shotgun (WGS) entry which is preliminary data.</text>
</comment>
<organism evidence="11 12">
    <name type="scientific">candidate division KSB3 bacterium</name>
    <dbReference type="NCBI Taxonomy" id="2044937"/>
    <lineage>
        <taxon>Bacteria</taxon>
        <taxon>candidate division KSB3</taxon>
    </lineage>
</organism>
<reference evidence="11" key="1">
    <citation type="submission" date="2019-11" db="EMBL/GenBank/DDBJ databases">
        <title>Microbial mats filling the niche in hypersaline microbial mats.</title>
        <authorList>
            <person name="Wong H.L."/>
            <person name="Macleod F.I."/>
            <person name="White R.A. III"/>
            <person name="Burns B.P."/>
        </authorList>
    </citation>
    <scope>NUCLEOTIDE SEQUENCE</scope>
    <source>
        <strain evidence="11">Rbin_158</strain>
    </source>
</reference>
<comment type="subcellular location">
    <subcellularLocation>
        <location evidence="1">Cell inner membrane</location>
        <topology evidence="1">Multi-pass membrane protein</topology>
    </subcellularLocation>
</comment>
<sequence>MSPQVAPCGMKVLPVSSQTCEVIMNLQRVTVIFDQISRYFAIVGGWAFLGLSVYIGIDVVGRKLFNLSLQGSDEIGGYVMAVTCAFGFSYTLAKRAHIRLNILLPRFPAAFQAIINLVAYAILTALAFMLVWRAAALLFETIELQAVAPTPLETPLWIPQSLWTLGLAWFFIQVTINLISAIILTVQTRISELNALFGVETVEEEASHAIEESI</sequence>
<feature type="transmembrane region" description="Helical" evidence="9">
    <location>
        <begin position="162"/>
        <end position="186"/>
    </location>
</feature>
<keyword evidence="6 9" id="KW-1133">Transmembrane helix</keyword>
<dbReference type="InterPro" id="IPR007387">
    <property type="entry name" value="TRAP_DctQ"/>
</dbReference>
<evidence type="ECO:0000256" key="1">
    <source>
        <dbReference type="ARBA" id="ARBA00004429"/>
    </source>
</evidence>
<gene>
    <name evidence="11" type="ORF">GF339_01515</name>
</gene>
<proteinExistence type="inferred from homology"/>
<evidence type="ECO:0000313" key="11">
    <source>
        <dbReference type="EMBL" id="MBD3323228.1"/>
    </source>
</evidence>
<keyword evidence="2" id="KW-0813">Transport</keyword>
<dbReference type="AlphaFoldDB" id="A0A9D5JS79"/>
<evidence type="ECO:0000256" key="9">
    <source>
        <dbReference type="SAM" id="Phobius"/>
    </source>
</evidence>
<protein>
    <submittedName>
        <fullName evidence="11">TRAP transporter small permease subunit</fullName>
    </submittedName>
</protein>
<keyword evidence="4" id="KW-0997">Cell inner membrane</keyword>
<dbReference type="EMBL" id="WJJP01000042">
    <property type="protein sequence ID" value="MBD3323228.1"/>
    <property type="molecule type" value="Genomic_DNA"/>
</dbReference>
<feature type="transmembrane region" description="Helical" evidence="9">
    <location>
        <begin position="114"/>
        <end position="135"/>
    </location>
</feature>
<evidence type="ECO:0000256" key="8">
    <source>
        <dbReference type="ARBA" id="ARBA00038436"/>
    </source>
</evidence>
<evidence type="ECO:0000256" key="6">
    <source>
        <dbReference type="ARBA" id="ARBA00022989"/>
    </source>
</evidence>
<dbReference type="Pfam" id="PF04290">
    <property type="entry name" value="DctQ"/>
    <property type="match status" value="1"/>
</dbReference>
<comment type="similarity">
    <text evidence="8">Belongs to the TRAP transporter small permease family.</text>
</comment>
<dbReference type="GO" id="GO:0022857">
    <property type="term" value="F:transmembrane transporter activity"/>
    <property type="evidence" value="ECO:0007669"/>
    <property type="project" value="TreeGrafter"/>
</dbReference>
<keyword evidence="5 9" id="KW-0812">Transmembrane</keyword>
<evidence type="ECO:0000256" key="5">
    <source>
        <dbReference type="ARBA" id="ARBA00022692"/>
    </source>
</evidence>
<evidence type="ECO:0000256" key="7">
    <source>
        <dbReference type="ARBA" id="ARBA00023136"/>
    </source>
</evidence>
<dbReference type="PANTHER" id="PTHR35011:SF10">
    <property type="entry name" value="TRAP TRANSPORTER SMALL PERMEASE PROTEIN"/>
    <property type="match status" value="1"/>
</dbReference>
<dbReference type="PANTHER" id="PTHR35011">
    <property type="entry name" value="2,3-DIKETO-L-GULONATE TRAP TRANSPORTER SMALL PERMEASE PROTEIN YIAM"/>
    <property type="match status" value="1"/>
</dbReference>
<evidence type="ECO:0000256" key="4">
    <source>
        <dbReference type="ARBA" id="ARBA00022519"/>
    </source>
</evidence>
<dbReference type="Proteomes" id="UP000649604">
    <property type="component" value="Unassembled WGS sequence"/>
</dbReference>
<dbReference type="InterPro" id="IPR055348">
    <property type="entry name" value="DctQ"/>
</dbReference>
<feature type="transmembrane region" description="Helical" evidence="9">
    <location>
        <begin position="36"/>
        <end position="55"/>
    </location>
</feature>
<evidence type="ECO:0000259" key="10">
    <source>
        <dbReference type="Pfam" id="PF04290"/>
    </source>
</evidence>
<evidence type="ECO:0000256" key="2">
    <source>
        <dbReference type="ARBA" id="ARBA00022448"/>
    </source>
</evidence>
<evidence type="ECO:0000256" key="3">
    <source>
        <dbReference type="ARBA" id="ARBA00022475"/>
    </source>
</evidence>
<keyword evidence="7 9" id="KW-0472">Membrane</keyword>
<keyword evidence="3" id="KW-1003">Cell membrane</keyword>